<accession>A0A394DFZ3</accession>
<dbReference type="EMBL" id="MLAU01034155">
    <property type="protein sequence ID" value="OIW21763.1"/>
    <property type="molecule type" value="Genomic_DNA"/>
</dbReference>
<evidence type="ECO:0000313" key="2">
    <source>
        <dbReference type="EMBL" id="OIW21763.1"/>
    </source>
</evidence>
<gene>
    <name evidence="2" type="ORF">TanjilG_10647</name>
</gene>
<comment type="caution">
    <text evidence="2">The sequence shown here is derived from an EMBL/GenBank/DDBJ whole genome shotgun (WGS) entry which is preliminary data.</text>
</comment>
<keyword evidence="3" id="KW-1185">Reference proteome</keyword>
<reference evidence="2 3" key="1">
    <citation type="journal article" date="2017" name="Plant Biotechnol. J.">
        <title>A comprehensive draft genome sequence for lupin (Lupinus angustifolius), an emerging health food: insights into plant-microbe interactions and legume evolution.</title>
        <authorList>
            <person name="Hane J.K."/>
            <person name="Ming Y."/>
            <person name="Kamphuis L.G."/>
            <person name="Nelson M.N."/>
            <person name="Garg G."/>
            <person name="Atkins C.A."/>
            <person name="Bayer P.E."/>
            <person name="Bravo A."/>
            <person name="Bringans S."/>
            <person name="Cannon S."/>
            <person name="Edwards D."/>
            <person name="Foley R."/>
            <person name="Gao L.L."/>
            <person name="Harrison M.J."/>
            <person name="Huang W."/>
            <person name="Hurgobin B."/>
            <person name="Li S."/>
            <person name="Liu C.W."/>
            <person name="McGrath A."/>
            <person name="Morahan G."/>
            <person name="Murray J."/>
            <person name="Weller J."/>
            <person name="Jian J."/>
            <person name="Singh K.B."/>
        </authorList>
    </citation>
    <scope>NUCLEOTIDE SEQUENCE [LARGE SCALE GENOMIC DNA]</scope>
    <source>
        <strain evidence="3">cv. Tanjil</strain>
        <tissue evidence="2">Whole plant</tissue>
    </source>
</reference>
<dbReference type="AlphaFoldDB" id="A0A394DFZ3"/>
<sequence length="50" mass="5576">MHLPKTKKVSVDGRGRGEEERMEEGVDRGVVKEGVDRGVDRELRNGELGI</sequence>
<feature type="region of interest" description="Disordered" evidence="1">
    <location>
        <begin position="1"/>
        <end position="33"/>
    </location>
</feature>
<proteinExistence type="predicted"/>
<evidence type="ECO:0000313" key="3">
    <source>
        <dbReference type="Proteomes" id="UP000188354"/>
    </source>
</evidence>
<dbReference type="Gramene" id="OIW21763">
    <property type="protein sequence ID" value="OIW21763"/>
    <property type="gene ID" value="TanjilG_10647"/>
</dbReference>
<feature type="compositionally biased region" description="Basic and acidic residues" evidence="1">
    <location>
        <begin position="9"/>
        <end position="33"/>
    </location>
</feature>
<evidence type="ECO:0000256" key="1">
    <source>
        <dbReference type="SAM" id="MobiDB-lite"/>
    </source>
</evidence>
<name>A0A394DFZ3_LUPAN</name>
<protein>
    <submittedName>
        <fullName evidence="2">Uncharacterized protein</fullName>
    </submittedName>
</protein>
<dbReference type="Proteomes" id="UP000188354">
    <property type="component" value="Unassembled WGS sequence"/>
</dbReference>
<organism evidence="2 3">
    <name type="scientific">Lupinus angustifolius</name>
    <name type="common">Narrow-leaved blue lupine</name>
    <dbReference type="NCBI Taxonomy" id="3871"/>
    <lineage>
        <taxon>Eukaryota</taxon>
        <taxon>Viridiplantae</taxon>
        <taxon>Streptophyta</taxon>
        <taxon>Embryophyta</taxon>
        <taxon>Tracheophyta</taxon>
        <taxon>Spermatophyta</taxon>
        <taxon>Magnoliopsida</taxon>
        <taxon>eudicotyledons</taxon>
        <taxon>Gunneridae</taxon>
        <taxon>Pentapetalae</taxon>
        <taxon>rosids</taxon>
        <taxon>fabids</taxon>
        <taxon>Fabales</taxon>
        <taxon>Fabaceae</taxon>
        <taxon>Papilionoideae</taxon>
        <taxon>50 kb inversion clade</taxon>
        <taxon>genistoids sensu lato</taxon>
        <taxon>core genistoids</taxon>
        <taxon>Genisteae</taxon>
        <taxon>Lupinus</taxon>
    </lineage>
</organism>